<dbReference type="InterPro" id="IPR039455">
    <property type="entry name" value="EPFL"/>
</dbReference>
<keyword evidence="8" id="KW-1185">Reference proteome</keyword>
<feature type="signal peptide" evidence="6">
    <location>
        <begin position="1"/>
        <end position="23"/>
    </location>
</feature>
<dbReference type="Pfam" id="PF17181">
    <property type="entry name" value="EPF"/>
    <property type="match status" value="1"/>
</dbReference>
<feature type="chain" id="PRO_5043097333" description="Epidermal patterning factor-like protein" evidence="6">
    <location>
        <begin position="24"/>
        <end position="115"/>
    </location>
</feature>
<evidence type="ECO:0000256" key="3">
    <source>
        <dbReference type="ARBA" id="ARBA00022525"/>
    </source>
</evidence>
<gene>
    <name evidence="7" type="ORF">LUZ62_029549</name>
</gene>
<dbReference type="PANTHER" id="PTHR33109:SF4">
    <property type="entry name" value="EPIDERMAL PATTERNING FACTOR-LIKE PROTEIN 6"/>
    <property type="match status" value="1"/>
</dbReference>
<evidence type="ECO:0000313" key="7">
    <source>
        <dbReference type="EMBL" id="KAJ4816983.1"/>
    </source>
</evidence>
<comment type="similarity">
    <text evidence="2 6">Belongs to the plant cysteine rich small secretory peptide family. Epidermal patterning factor subfamily.</text>
</comment>
<evidence type="ECO:0000256" key="4">
    <source>
        <dbReference type="ARBA" id="ARBA00022729"/>
    </source>
</evidence>
<dbReference type="GO" id="GO:0010052">
    <property type="term" value="P:guard cell differentiation"/>
    <property type="evidence" value="ECO:0007669"/>
    <property type="project" value="UniProtKB-UniRule"/>
</dbReference>
<organism evidence="7 8">
    <name type="scientific">Rhynchospora pubera</name>
    <dbReference type="NCBI Taxonomy" id="906938"/>
    <lineage>
        <taxon>Eukaryota</taxon>
        <taxon>Viridiplantae</taxon>
        <taxon>Streptophyta</taxon>
        <taxon>Embryophyta</taxon>
        <taxon>Tracheophyta</taxon>
        <taxon>Spermatophyta</taxon>
        <taxon>Magnoliopsida</taxon>
        <taxon>Liliopsida</taxon>
        <taxon>Poales</taxon>
        <taxon>Cyperaceae</taxon>
        <taxon>Cyperoideae</taxon>
        <taxon>Rhynchosporeae</taxon>
        <taxon>Rhynchospora</taxon>
    </lineage>
</organism>
<comment type="subcellular location">
    <subcellularLocation>
        <location evidence="1 6">Secreted</location>
    </subcellularLocation>
</comment>
<protein>
    <recommendedName>
        <fullName evidence="6">Epidermal patterning factor-like protein</fullName>
    </recommendedName>
</protein>
<dbReference type="Proteomes" id="UP001140206">
    <property type="component" value="Chromosome 1"/>
</dbReference>
<comment type="caution">
    <text evidence="7">The sequence shown here is derived from an EMBL/GenBank/DDBJ whole genome shotgun (WGS) entry which is preliminary data.</text>
</comment>
<keyword evidence="6" id="KW-0217">Developmental protein</keyword>
<accession>A0AAV8HNU0</accession>
<keyword evidence="4 6" id="KW-0732">Signal</keyword>
<sequence>MCLMCRQLYLLAICSLLMATSNGHSYKEVIKNQRISHYKQDDHTQTYNRATMKEKWLWMMTTAGPGSHPPLCTRKCGSCTPCRPVHVPVPPGATDSAEYYPEAWRCKCGNHLYLP</sequence>
<reference evidence="7" key="1">
    <citation type="submission" date="2022-08" db="EMBL/GenBank/DDBJ databases">
        <authorList>
            <person name="Marques A."/>
        </authorList>
    </citation>
    <scope>NUCLEOTIDE SEQUENCE</scope>
    <source>
        <strain evidence="7">RhyPub2mFocal</strain>
        <tissue evidence="7">Leaves</tissue>
    </source>
</reference>
<evidence type="ECO:0000256" key="6">
    <source>
        <dbReference type="RuleBase" id="RU367102"/>
    </source>
</evidence>
<name>A0AAV8HNU0_9POAL</name>
<dbReference type="EMBL" id="JAMFTS010000001">
    <property type="protein sequence ID" value="KAJ4816983.1"/>
    <property type="molecule type" value="Genomic_DNA"/>
</dbReference>
<keyword evidence="3 6" id="KW-0964">Secreted</keyword>
<dbReference type="PANTHER" id="PTHR33109">
    <property type="entry name" value="EPIDERMAL PATTERNING FACTOR-LIKE PROTEIN 4"/>
    <property type="match status" value="1"/>
</dbReference>
<evidence type="ECO:0000256" key="5">
    <source>
        <dbReference type="ARBA" id="ARBA00023157"/>
    </source>
</evidence>
<evidence type="ECO:0000313" key="8">
    <source>
        <dbReference type="Proteomes" id="UP001140206"/>
    </source>
</evidence>
<comment type="function">
    <text evidence="6">Controls stomatal patterning.</text>
</comment>
<keyword evidence="5" id="KW-1015">Disulfide bond</keyword>
<evidence type="ECO:0000256" key="1">
    <source>
        <dbReference type="ARBA" id="ARBA00004613"/>
    </source>
</evidence>
<dbReference type="GO" id="GO:0005576">
    <property type="term" value="C:extracellular region"/>
    <property type="evidence" value="ECO:0007669"/>
    <property type="project" value="UniProtKB-SubCell"/>
</dbReference>
<evidence type="ECO:0000256" key="2">
    <source>
        <dbReference type="ARBA" id="ARBA00008127"/>
    </source>
</evidence>
<proteinExistence type="inferred from homology"/>
<dbReference type="AlphaFoldDB" id="A0AAV8HNU0"/>